<evidence type="ECO:0000313" key="3">
    <source>
        <dbReference type="Proteomes" id="UP000738376"/>
    </source>
</evidence>
<proteinExistence type="predicted"/>
<feature type="domain" description="CHAT" evidence="1">
    <location>
        <begin position="186"/>
        <end position="483"/>
    </location>
</feature>
<dbReference type="RefSeq" id="WP_169362467.1">
    <property type="nucleotide sequence ID" value="NZ_JAAVJL010000001.1"/>
</dbReference>
<comment type="caution">
    <text evidence="2">The sequence shown here is derived from an EMBL/GenBank/DDBJ whole genome shotgun (WGS) entry which is preliminary data.</text>
</comment>
<dbReference type="Pfam" id="PF12770">
    <property type="entry name" value="CHAT"/>
    <property type="match status" value="1"/>
</dbReference>
<gene>
    <name evidence="2" type="ORF">HC246_05210</name>
</gene>
<reference evidence="2 3" key="1">
    <citation type="submission" date="2020-03" db="EMBL/GenBank/DDBJ databases">
        <title>Draft Genome Sequence of 2-Methylisoborneol Producing Pseudanabaena yagii Strain GIHE-NHR1 Isolated from North Han River in South Korea.</title>
        <authorList>
            <person name="Jeong J."/>
        </authorList>
    </citation>
    <scope>NUCLEOTIDE SEQUENCE [LARGE SCALE GENOMIC DNA]</scope>
    <source>
        <strain evidence="2 3">GIHE-NHR1</strain>
    </source>
</reference>
<dbReference type="InterPro" id="IPR024983">
    <property type="entry name" value="CHAT_dom"/>
</dbReference>
<dbReference type="EMBL" id="JAAVJL010000001">
    <property type="protein sequence ID" value="NMF57434.1"/>
    <property type="molecule type" value="Genomic_DNA"/>
</dbReference>
<organism evidence="2 3">
    <name type="scientific">Pseudanabaena yagii GIHE-NHR1</name>
    <dbReference type="NCBI Taxonomy" id="2722753"/>
    <lineage>
        <taxon>Bacteria</taxon>
        <taxon>Bacillati</taxon>
        <taxon>Cyanobacteriota</taxon>
        <taxon>Cyanophyceae</taxon>
        <taxon>Pseudanabaenales</taxon>
        <taxon>Pseudanabaenaceae</taxon>
        <taxon>Pseudanabaena</taxon>
        <taxon>Pseudanabaena yagii</taxon>
    </lineage>
</organism>
<keyword evidence="3" id="KW-1185">Reference proteome</keyword>
<evidence type="ECO:0000313" key="2">
    <source>
        <dbReference type="EMBL" id="NMF57434.1"/>
    </source>
</evidence>
<name>A0ABX1LRK1_9CYAN</name>
<protein>
    <submittedName>
        <fullName evidence="2">CHAT domain-containing protein</fullName>
    </submittedName>
</protein>
<dbReference type="Proteomes" id="UP000738376">
    <property type="component" value="Unassembled WGS sequence"/>
</dbReference>
<accession>A0ABX1LRK1</accession>
<evidence type="ECO:0000259" key="1">
    <source>
        <dbReference type="Pfam" id="PF12770"/>
    </source>
</evidence>
<sequence>MKLYSFAQKLGLVLVGGIGFFLIPSIQSIKSQSFSPFIAPSPGTSITKSGPVDTLPKSDSLTCDRLTGSMCNLSQSTNQPRSIEQLDNSQTSLICGYTGNCSPSDFPPIDSELLQQTIASISTATNSQTVVIYPEILEDRIKILVVLPSGKEFRKVVTNVNQQDLTDTLVELLNSIRDPSSEDYLPSAQKLYNWLIRPIEVELTEAKAKTLVFVMDGPLRAIPIGALHDGNKFLVQKYATATVPSMRLVIKDLRDDLQLRDRRRSKILIMGLTKAMQGFSALPNVAVETQTALKMFGGNERVFLDEEFTIENLKKQQNANNTNYDIVHLATHAQFLSNTPEGAFIQFWQNRLSLEDIKTIRLGENKIEMLALSACQTAVGQNLGLSGTMLIYRAKSILSSLWTVSDAGTPALMLSFYNYYPTAKSKAIAIQQAQLDLLEGRVTIEAGKIKGIGNLPAIPLNQVSDDINLKHPYFWASFILVGNWL</sequence>